<dbReference type="SUPFAM" id="SSF109998">
    <property type="entry name" value="Triger factor/SurA peptide-binding domain-like"/>
    <property type="match status" value="1"/>
</dbReference>
<accession>A0A0D2K5K6</accession>
<name>A0A0D2K5K6_9BACT</name>
<keyword evidence="1 2" id="KW-0732">Signal</keyword>
<dbReference type="PANTHER" id="PTHR47637:SF1">
    <property type="entry name" value="CHAPERONE SURA"/>
    <property type="match status" value="1"/>
</dbReference>
<dbReference type="eggNOG" id="ENOG502ZXWJ">
    <property type="taxonomic scope" value="Bacteria"/>
</dbReference>
<dbReference type="Gene3D" id="1.10.4030.10">
    <property type="entry name" value="Porin chaperone SurA, peptide-binding domain"/>
    <property type="match status" value="1"/>
</dbReference>
<dbReference type="InterPro" id="IPR050280">
    <property type="entry name" value="OMP_Chaperone_SurA"/>
</dbReference>
<dbReference type="InterPro" id="IPR046357">
    <property type="entry name" value="PPIase_dom_sf"/>
</dbReference>
<dbReference type="Proteomes" id="UP000032214">
    <property type="component" value="Unassembled WGS sequence"/>
</dbReference>
<gene>
    <name evidence="4" type="ORF">J120_00995</name>
</gene>
<feature type="signal peptide" evidence="2">
    <location>
        <begin position="1"/>
        <end position="20"/>
    </location>
</feature>
<dbReference type="EMBL" id="ARQD01000001">
    <property type="protein sequence ID" value="KIX85532.1"/>
    <property type="molecule type" value="Genomic_DNA"/>
</dbReference>
<proteinExistence type="predicted"/>
<dbReference type="AlphaFoldDB" id="A0A0D2K5K6"/>
<dbReference type="InterPro" id="IPR027304">
    <property type="entry name" value="Trigger_fact/SurA_dom_sf"/>
</dbReference>
<organism evidence="4 5">
    <name type="scientific">candidate division TM6 bacterium JCVI TM6SC1</name>
    <dbReference type="NCBI Taxonomy" id="1306947"/>
    <lineage>
        <taxon>Bacteria</taxon>
        <taxon>Candidatus Babelota</taxon>
        <taxon>Vermiphilus</taxon>
    </lineage>
</organism>
<keyword evidence="5" id="KW-1185">Reference proteome</keyword>
<evidence type="ECO:0000313" key="5">
    <source>
        <dbReference type="Proteomes" id="UP000032214"/>
    </source>
</evidence>
<evidence type="ECO:0000259" key="3">
    <source>
        <dbReference type="Pfam" id="PF13145"/>
    </source>
</evidence>
<evidence type="ECO:0000313" key="4">
    <source>
        <dbReference type="EMBL" id="KIX85532.1"/>
    </source>
</evidence>
<dbReference type="InterPro" id="IPR000297">
    <property type="entry name" value="PPIase_PpiC"/>
</dbReference>
<dbReference type="PANTHER" id="PTHR47637">
    <property type="entry name" value="CHAPERONE SURA"/>
    <property type="match status" value="1"/>
</dbReference>
<sequence length="347" mass="39377">MRLYTLAVILLNLFNLPMLAQHSNQEAAVPGISRGSRKIKYVVKQLPQPDFSYLVAQQRPERIPVNIPESAIPVDFIDSIICGPEATDIITWSELGCRDLDGSIKNPEDIRAKRLIYQDAKRFKMVPERQSVLENLKGIQKEHNLTQAQLEQIFTSAGYTFEEGVEEFSRLKATQSAVGMRVGSRMSIPEKDIQAYYDAHPILQEANYVVKRVEFKYPAGRSRQAFRAQIDRARTNPERAAKFDWSIPFTVKPAELAQNRQFLTRMKNGQVSPPVAISDGVELFMMVEAHPECPVPLEQRREEITNILRPARFDQLMKEYKANLESAAVTIVCERPTKIADSLSATT</sequence>
<evidence type="ECO:0000256" key="2">
    <source>
        <dbReference type="SAM" id="SignalP"/>
    </source>
</evidence>
<comment type="caution">
    <text evidence="4">The sequence shown here is derived from an EMBL/GenBank/DDBJ whole genome shotgun (WGS) entry which is preliminary data.</text>
</comment>
<evidence type="ECO:0000256" key="1">
    <source>
        <dbReference type="ARBA" id="ARBA00022729"/>
    </source>
</evidence>
<dbReference type="STRING" id="1306947.J120_00995"/>
<protein>
    <recommendedName>
        <fullName evidence="3">PpiC domain-containing protein</fullName>
    </recommendedName>
</protein>
<feature type="chain" id="PRO_5002262406" description="PpiC domain-containing protein" evidence="2">
    <location>
        <begin position="21"/>
        <end position="347"/>
    </location>
</feature>
<dbReference type="GO" id="GO:0003755">
    <property type="term" value="F:peptidyl-prolyl cis-trans isomerase activity"/>
    <property type="evidence" value="ECO:0007669"/>
    <property type="project" value="InterPro"/>
</dbReference>
<reference evidence="4 5" key="1">
    <citation type="journal article" date="2013" name="Proc. Natl. Acad. Sci. U.S.A.">
        <title>Candidate phylum TM6 genome recovered from a hospital sink biofilm provides genomic insights into this uncultivated phylum.</title>
        <authorList>
            <person name="McLean J.S."/>
            <person name="Lombardo M.J."/>
            <person name="Badger J.H."/>
            <person name="Edlund A."/>
            <person name="Novotny M."/>
            <person name="Yee-Greenbaum J."/>
            <person name="Vyahhi N."/>
            <person name="Hall A.P."/>
            <person name="Yang Y."/>
            <person name="Dupont C.L."/>
            <person name="Ziegler M.G."/>
            <person name="Chitsaz H."/>
            <person name="Allen A.E."/>
            <person name="Yooseph S."/>
            <person name="Tesler G."/>
            <person name="Pevzner P.A."/>
            <person name="Friedman R.M."/>
            <person name="Nealson K.H."/>
            <person name="Venter J.C."/>
            <person name="Lasken R.S."/>
        </authorList>
    </citation>
    <scope>NUCLEOTIDE SEQUENCE [LARGE SCALE GENOMIC DNA]</scope>
    <source>
        <strain evidence="4 5">TM6SC1</strain>
    </source>
</reference>
<dbReference type="Pfam" id="PF13145">
    <property type="entry name" value="Rotamase_2"/>
    <property type="match status" value="1"/>
</dbReference>
<feature type="domain" description="PpiC" evidence="3">
    <location>
        <begin position="188"/>
        <end position="300"/>
    </location>
</feature>
<dbReference type="Gene3D" id="3.10.50.40">
    <property type="match status" value="1"/>
</dbReference>